<name>A0A4P9ZYK3_9FUNG</name>
<dbReference type="Gene3D" id="3.30.40.10">
    <property type="entry name" value="Zinc/RING finger domain, C3HC4 (zinc finger)"/>
    <property type="match status" value="1"/>
</dbReference>
<evidence type="ECO:0000313" key="12">
    <source>
        <dbReference type="EMBL" id="RKP38022.1"/>
    </source>
</evidence>
<feature type="binding site" evidence="9">
    <location>
        <position position="58"/>
    </location>
    <ligand>
        <name>Zn(2+)</name>
        <dbReference type="ChEBI" id="CHEBI:29105"/>
        <label>2</label>
    </ligand>
</feature>
<feature type="site" description="Histone H3K4me3 binding" evidence="8">
    <location>
        <position position="32"/>
    </location>
</feature>
<accession>A0A4P9ZYK3</accession>
<evidence type="ECO:0000256" key="8">
    <source>
        <dbReference type="PIRSR" id="PIRSR628651-50"/>
    </source>
</evidence>
<evidence type="ECO:0000256" key="7">
    <source>
        <dbReference type="ARBA" id="ARBA00023242"/>
    </source>
</evidence>
<dbReference type="CDD" id="cd15505">
    <property type="entry name" value="PHD_ING"/>
    <property type="match status" value="1"/>
</dbReference>
<dbReference type="STRING" id="215637.A0A4P9ZYK3"/>
<dbReference type="InterPro" id="IPR011011">
    <property type="entry name" value="Znf_FYVE_PHD"/>
</dbReference>
<dbReference type="GO" id="GO:0005634">
    <property type="term" value="C:nucleus"/>
    <property type="evidence" value="ECO:0007669"/>
    <property type="project" value="UniProtKB-SubCell"/>
</dbReference>
<dbReference type="GO" id="GO:0006325">
    <property type="term" value="P:chromatin organization"/>
    <property type="evidence" value="ECO:0007669"/>
    <property type="project" value="UniProtKB-KW"/>
</dbReference>
<feature type="binding site" evidence="9">
    <location>
        <position position="36"/>
    </location>
    <ligand>
        <name>Zn(2+)</name>
        <dbReference type="ChEBI" id="CHEBI:29105"/>
        <label>2</label>
    </ligand>
</feature>
<dbReference type="GO" id="GO:0008270">
    <property type="term" value="F:zinc ion binding"/>
    <property type="evidence" value="ECO:0007669"/>
    <property type="project" value="UniProtKB-KW"/>
</dbReference>
<evidence type="ECO:0000256" key="5">
    <source>
        <dbReference type="ARBA" id="ARBA00022833"/>
    </source>
</evidence>
<feature type="site" description="Histone H3K4me3 binding" evidence="8">
    <location>
        <position position="28"/>
    </location>
</feature>
<feature type="domain" description="PHD-type" evidence="11">
    <location>
        <begin position="15"/>
        <end position="64"/>
    </location>
</feature>
<evidence type="ECO:0000313" key="13">
    <source>
        <dbReference type="Proteomes" id="UP000268162"/>
    </source>
</evidence>
<dbReference type="Pfam" id="PF23011">
    <property type="entry name" value="PHD-1st_NSD"/>
    <property type="match status" value="1"/>
</dbReference>
<feature type="binding site" evidence="9">
    <location>
        <position position="61"/>
    </location>
    <ligand>
        <name>Zn(2+)</name>
        <dbReference type="ChEBI" id="CHEBI:29105"/>
        <label>2</label>
    </ligand>
</feature>
<evidence type="ECO:0000259" key="11">
    <source>
        <dbReference type="PROSITE" id="PS50016"/>
    </source>
</evidence>
<evidence type="ECO:0000256" key="6">
    <source>
        <dbReference type="ARBA" id="ARBA00022853"/>
    </source>
</evidence>
<evidence type="ECO:0000256" key="2">
    <source>
        <dbReference type="ARBA" id="ARBA00010210"/>
    </source>
</evidence>
<evidence type="ECO:0000256" key="9">
    <source>
        <dbReference type="PIRSR" id="PIRSR628651-51"/>
    </source>
</evidence>
<feature type="site" description="Histone H3K4me3 binding" evidence="8">
    <location>
        <position position="17"/>
    </location>
</feature>
<keyword evidence="7" id="KW-0539">Nucleus</keyword>
<keyword evidence="13" id="KW-1185">Reference proteome</keyword>
<dbReference type="InterPro" id="IPR019786">
    <property type="entry name" value="Zinc_finger_PHD-type_CS"/>
</dbReference>
<comment type="similarity">
    <text evidence="2">Belongs to the ING family.</text>
</comment>
<dbReference type="InterPro" id="IPR001965">
    <property type="entry name" value="Znf_PHD"/>
</dbReference>
<sequence>KAAIESDMAIDPNEPTYCYCNQVSYGEMVACDDENCDIEWFHYQCVGLNSQPKGKWYCSECLSRRKRSR</sequence>
<dbReference type="SUPFAM" id="SSF57903">
    <property type="entry name" value="FYVE/PHD zinc finger"/>
    <property type="match status" value="1"/>
</dbReference>
<evidence type="ECO:0000256" key="10">
    <source>
        <dbReference type="PROSITE-ProRule" id="PRU00146"/>
    </source>
</evidence>
<evidence type="ECO:0000256" key="1">
    <source>
        <dbReference type="ARBA" id="ARBA00004123"/>
    </source>
</evidence>
<evidence type="ECO:0000256" key="4">
    <source>
        <dbReference type="ARBA" id="ARBA00022771"/>
    </source>
</evidence>
<feature type="site" description="Histone H3K4me3 binding" evidence="8">
    <location>
        <position position="40"/>
    </location>
</feature>
<dbReference type="Proteomes" id="UP000268162">
    <property type="component" value="Unassembled WGS sequence"/>
</dbReference>
<dbReference type="PROSITE" id="PS01359">
    <property type="entry name" value="ZF_PHD_1"/>
    <property type="match status" value="1"/>
</dbReference>
<dbReference type="InterPro" id="IPR013083">
    <property type="entry name" value="Znf_RING/FYVE/PHD"/>
</dbReference>
<keyword evidence="6" id="KW-0156">Chromatin regulator</keyword>
<feature type="binding site" evidence="9">
    <location>
        <position position="42"/>
    </location>
    <ligand>
        <name>Zn(2+)</name>
        <dbReference type="ChEBI" id="CHEBI:29105"/>
        <label>1</label>
    </ligand>
</feature>
<dbReference type="InterPro" id="IPR028651">
    <property type="entry name" value="ING_fam"/>
</dbReference>
<dbReference type="PANTHER" id="PTHR10333:SF42">
    <property type="entry name" value="INHIBITOR OF GROWTH PROTEIN 5"/>
    <property type="match status" value="1"/>
</dbReference>
<keyword evidence="3 9" id="KW-0479">Metal-binding</keyword>
<dbReference type="PANTHER" id="PTHR10333">
    <property type="entry name" value="INHIBITOR OF GROWTH PROTEIN"/>
    <property type="match status" value="1"/>
</dbReference>
<dbReference type="FunFam" id="3.30.40.10:FF:000021">
    <property type="entry name" value="Inhibitor of growth 2b"/>
    <property type="match status" value="1"/>
</dbReference>
<keyword evidence="5 9" id="KW-0862">Zinc</keyword>
<reference evidence="13" key="1">
    <citation type="journal article" date="2018" name="Nat. Microbiol.">
        <title>Leveraging single-cell genomics to expand the fungal tree of life.</title>
        <authorList>
            <person name="Ahrendt S.R."/>
            <person name="Quandt C.A."/>
            <person name="Ciobanu D."/>
            <person name="Clum A."/>
            <person name="Salamov A."/>
            <person name="Andreopoulos B."/>
            <person name="Cheng J.F."/>
            <person name="Woyke T."/>
            <person name="Pelin A."/>
            <person name="Henrissat B."/>
            <person name="Reynolds N.K."/>
            <person name="Benny G.L."/>
            <person name="Smith M.E."/>
            <person name="James T.Y."/>
            <person name="Grigoriev I.V."/>
        </authorList>
    </citation>
    <scope>NUCLEOTIDE SEQUENCE [LARGE SCALE GENOMIC DNA]</scope>
    <source>
        <strain evidence="13">RSA 468</strain>
    </source>
</reference>
<feature type="binding site" evidence="9">
    <location>
        <position position="18"/>
    </location>
    <ligand>
        <name>Zn(2+)</name>
        <dbReference type="ChEBI" id="CHEBI:29105"/>
        <label>1</label>
    </ligand>
</feature>
<feature type="binding site" evidence="9">
    <location>
        <position position="45"/>
    </location>
    <ligand>
        <name>Zn(2+)</name>
        <dbReference type="ChEBI" id="CHEBI:29105"/>
        <label>1</label>
    </ligand>
</feature>
<dbReference type="PROSITE" id="PS50016">
    <property type="entry name" value="ZF_PHD_2"/>
    <property type="match status" value="1"/>
</dbReference>
<evidence type="ECO:0000256" key="3">
    <source>
        <dbReference type="ARBA" id="ARBA00022723"/>
    </source>
</evidence>
<organism evidence="12 13">
    <name type="scientific">Dimargaris cristalligena</name>
    <dbReference type="NCBI Taxonomy" id="215637"/>
    <lineage>
        <taxon>Eukaryota</taxon>
        <taxon>Fungi</taxon>
        <taxon>Fungi incertae sedis</taxon>
        <taxon>Zoopagomycota</taxon>
        <taxon>Kickxellomycotina</taxon>
        <taxon>Dimargaritomycetes</taxon>
        <taxon>Dimargaritales</taxon>
        <taxon>Dimargaritaceae</taxon>
        <taxon>Dimargaris</taxon>
    </lineage>
</organism>
<dbReference type="InterPro" id="IPR019787">
    <property type="entry name" value="Znf_PHD-finger"/>
</dbReference>
<dbReference type="InterPro" id="IPR059153">
    <property type="entry name" value="NSD_PHD-1st"/>
</dbReference>
<feature type="non-terminal residue" evidence="12">
    <location>
        <position position="1"/>
    </location>
</feature>
<keyword evidence="4 10" id="KW-0863">Zinc-finger</keyword>
<dbReference type="AlphaFoldDB" id="A0A4P9ZYK3"/>
<feature type="binding site" evidence="9">
    <location>
        <position position="20"/>
    </location>
    <ligand>
        <name>Zn(2+)</name>
        <dbReference type="ChEBI" id="CHEBI:29105"/>
        <label>1</label>
    </ligand>
</feature>
<feature type="binding site" evidence="9">
    <location>
        <position position="31"/>
    </location>
    <ligand>
        <name>Zn(2+)</name>
        <dbReference type="ChEBI" id="CHEBI:29105"/>
        <label>2</label>
    </ligand>
</feature>
<gene>
    <name evidence="12" type="ORF">BJ085DRAFT_22733</name>
</gene>
<comment type="subcellular location">
    <subcellularLocation>
        <location evidence="1">Nucleus</location>
    </subcellularLocation>
</comment>
<proteinExistence type="inferred from homology"/>
<dbReference type="SMART" id="SM00249">
    <property type="entry name" value="PHD"/>
    <property type="match status" value="1"/>
</dbReference>
<dbReference type="EMBL" id="ML002415">
    <property type="protein sequence ID" value="RKP38022.1"/>
    <property type="molecule type" value="Genomic_DNA"/>
</dbReference>
<protein>
    <submittedName>
        <fullName evidence="12">The Ing1 Phd finger in complex with A histone H3k4me3 peptide</fullName>
    </submittedName>
</protein>